<organism evidence="2 3">
    <name type="scientific">Necator americanus</name>
    <name type="common">Human hookworm</name>
    <dbReference type="NCBI Taxonomy" id="51031"/>
    <lineage>
        <taxon>Eukaryota</taxon>
        <taxon>Metazoa</taxon>
        <taxon>Ecdysozoa</taxon>
        <taxon>Nematoda</taxon>
        <taxon>Chromadorea</taxon>
        <taxon>Rhabditida</taxon>
        <taxon>Rhabditina</taxon>
        <taxon>Rhabditomorpha</taxon>
        <taxon>Strongyloidea</taxon>
        <taxon>Ancylostomatidae</taxon>
        <taxon>Bunostominae</taxon>
        <taxon>Necator</taxon>
    </lineage>
</organism>
<name>A0ABR1CEC7_NECAM</name>
<gene>
    <name evidence="2" type="primary">Necator_chrII.g6884</name>
    <name evidence="2" type="ORF">RB195_019091</name>
</gene>
<keyword evidence="1" id="KW-1133">Transmembrane helix</keyword>
<dbReference type="Proteomes" id="UP001303046">
    <property type="component" value="Unassembled WGS sequence"/>
</dbReference>
<dbReference type="EMBL" id="JAVFWL010000002">
    <property type="protein sequence ID" value="KAK6736205.1"/>
    <property type="molecule type" value="Genomic_DNA"/>
</dbReference>
<keyword evidence="1" id="KW-0812">Transmembrane</keyword>
<accession>A0ABR1CEC7</accession>
<comment type="caution">
    <text evidence="2">The sequence shown here is derived from an EMBL/GenBank/DDBJ whole genome shotgun (WGS) entry which is preliminary data.</text>
</comment>
<feature type="transmembrane region" description="Helical" evidence="1">
    <location>
        <begin position="20"/>
        <end position="43"/>
    </location>
</feature>
<evidence type="ECO:0000313" key="3">
    <source>
        <dbReference type="Proteomes" id="UP001303046"/>
    </source>
</evidence>
<evidence type="ECO:0000256" key="1">
    <source>
        <dbReference type="SAM" id="Phobius"/>
    </source>
</evidence>
<protein>
    <submittedName>
        <fullName evidence="2">Uncharacterized protein</fullName>
    </submittedName>
</protein>
<reference evidence="2 3" key="1">
    <citation type="submission" date="2023-08" db="EMBL/GenBank/DDBJ databases">
        <title>A Necator americanus chromosomal reference genome.</title>
        <authorList>
            <person name="Ilik V."/>
            <person name="Petrzelkova K.J."/>
            <person name="Pardy F."/>
            <person name="Fuh T."/>
            <person name="Niatou-Singa F.S."/>
            <person name="Gouil Q."/>
            <person name="Baker L."/>
            <person name="Ritchie M.E."/>
            <person name="Jex A.R."/>
            <person name="Gazzola D."/>
            <person name="Li H."/>
            <person name="Toshio Fujiwara R."/>
            <person name="Zhan B."/>
            <person name="Aroian R.V."/>
            <person name="Pafco B."/>
            <person name="Schwarz E.M."/>
        </authorList>
    </citation>
    <scope>NUCLEOTIDE SEQUENCE [LARGE SCALE GENOMIC DNA]</scope>
    <source>
        <strain evidence="2 3">Aroian</strain>
        <tissue evidence="2">Whole animal</tissue>
    </source>
</reference>
<sequence length="111" mass="12753">MSRSPPGKWRIIQKSRSNLAAVPTALAYTISALYSCLATMVLVSSESEYNYGYTLANYLSYVMNFIRDMFRWKKRASKSGMNKVEVKKDTYNIEVAEEDVARRLLDLCFES</sequence>
<keyword evidence="3" id="KW-1185">Reference proteome</keyword>
<keyword evidence="1" id="KW-0472">Membrane</keyword>
<proteinExistence type="predicted"/>
<feature type="transmembrane region" description="Helical" evidence="1">
    <location>
        <begin position="49"/>
        <end position="66"/>
    </location>
</feature>
<evidence type="ECO:0000313" key="2">
    <source>
        <dbReference type="EMBL" id="KAK6736205.1"/>
    </source>
</evidence>